<dbReference type="GO" id="GO:0016491">
    <property type="term" value="F:oxidoreductase activity"/>
    <property type="evidence" value="ECO:0007669"/>
    <property type="project" value="UniProtKB-KW"/>
</dbReference>
<sequence>MSYIGPNVLLTGANRGIGFGLVQRLLEREDVKQIFAGVRNPEKVEALQKLAHADQRIRILRLDCLDDGQIEAAVKYVESKVGDEGLNLLINNAGILMPEETVITKPDRRALSLVFETNVTSCIMIQAAFLPLLNQAAKYFNRPSKLLNVSSERGSSEDLNSSIPPWDDFAVAYSSSKAALNNVTKQIATIEDAKNIIALAMCPGWCKTDMGGEAGRFTVKESTTTMINTIAKAGKDDSGRFVNRFGEKINY</sequence>
<keyword evidence="7" id="KW-1185">Reference proteome</keyword>
<evidence type="ECO:0000313" key="8">
    <source>
        <dbReference type="WBParaSite" id="BXY_1512100.1"/>
    </source>
</evidence>
<dbReference type="SMR" id="A0A1I7SPX6"/>
<dbReference type="PROSITE" id="PS00061">
    <property type="entry name" value="ADH_SHORT"/>
    <property type="match status" value="1"/>
</dbReference>
<evidence type="ECO:0000256" key="1">
    <source>
        <dbReference type="ARBA" id="ARBA00022857"/>
    </source>
</evidence>
<gene>
    <name evidence="4" type="ORF">BXYJ_LOCUS7148</name>
</gene>
<name>A0A1I7SPX6_BURXY</name>
<dbReference type="Proteomes" id="UP000582659">
    <property type="component" value="Unassembled WGS sequence"/>
</dbReference>
<dbReference type="eggNOG" id="KOG1611">
    <property type="taxonomic scope" value="Eukaryota"/>
</dbReference>
<dbReference type="EMBL" id="CAJFCV020000003">
    <property type="protein sequence ID" value="CAG9109335.1"/>
    <property type="molecule type" value="Genomic_DNA"/>
</dbReference>
<accession>A0A1I7SPX6</accession>
<reference evidence="5" key="2">
    <citation type="submission" date="2020-08" db="EMBL/GenBank/DDBJ databases">
        <authorList>
            <person name="Kikuchi T."/>
        </authorList>
    </citation>
    <scope>NUCLEOTIDE SEQUENCE</scope>
    <source>
        <strain evidence="4">Ka4C1</strain>
    </source>
</reference>
<evidence type="ECO:0000313" key="4">
    <source>
        <dbReference type="EMBL" id="CAD5222180.1"/>
    </source>
</evidence>
<comment type="similarity">
    <text evidence="3">Belongs to the short-chain dehydrogenases/reductases (SDR) family.</text>
</comment>
<dbReference type="Pfam" id="PF00106">
    <property type="entry name" value="adh_short"/>
    <property type="match status" value="1"/>
</dbReference>
<dbReference type="InterPro" id="IPR051468">
    <property type="entry name" value="Fungal_SecMetab_SDRs"/>
</dbReference>
<dbReference type="InterPro" id="IPR020904">
    <property type="entry name" value="Sc_DH/Rdtase_CS"/>
</dbReference>
<evidence type="ECO:0000313" key="7">
    <source>
        <dbReference type="Proteomes" id="UP000659654"/>
    </source>
</evidence>
<dbReference type="Proteomes" id="UP000095284">
    <property type="component" value="Unplaced"/>
</dbReference>
<dbReference type="Proteomes" id="UP000659654">
    <property type="component" value="Unassembled WGS sequence"/>
</dbReference>
<dbReference type="CDD" id="cd05325">
    <property type="entry name" value="carb_red_sniffer_like_SDR_c"/>
    <property type="match status" value="1"/>
</dbReference>
<dbReference type="AlphaFoldDB" id="A0A1I7SPX6"/>
<evidence type="ECO:0000313" key="5">
    <source>
        <dbReference type="EMBL" id="CAG9109335.1"/>
    </source>
</evidence>
<dbReference type="GO" id="GO:0005737">
    <property type="term" value="C:cytoplasm"/>
    <property type="evidence" value="ECO:0007669"/>
    <property type="project" value="TreeGrafter"/>
</dbReference>
<dbReference type="PANTHER" id="PTHR43544:SF7">
    <property type="entry name" value="NADB-LER2"/>
    <property type="match status" value="1"/>
</dbReference>
<dbReference type="OrthoDB" id="5296at2759"/>
<dbReference type="WBParaSite" id="BXY_1512100.1">
    <property type="protein sequence ID" value="BXY_1512100.1"/>
    <property type="gene ID" value="BXY_1512100"/>
</dbReference>
<dbReference type="SUPFAM" id="SSF51735">
    <property type="entry name" value="NAD(P)-binding Rossmann-fold domains"/>
    <property type="match status" value="1"/>
</dbReference>
<proteinExistence type="inferred from homology"/>
<evidence type="ECO:0000313" key="6">
    <source>
        <dbReference type="Proteomes" id="UP000095284"/>
    </source>
</evidence>
<dbReference type="InterPro" id="IPR036291">
    <property type="entry name" value="NAD(P)-bd_dom_sf"/>
</dbReference>
<dbReference type="InterPro" id="IPR002347">
    <property type="entry name" value="SDR_fam"/>
</dbReference>
<protein>
    <submittedName>
        <fullName evidence="4">(pine wood nematode) hypothetical protein</fullName>
    </submittedName>
</protein>
<evidence type="ECO:0000256" key="2">
    <source>
        <dbReference type="ARBA" id="ARBA00023002"/>
    </source>
</evidence>
<evidence type="ECO:0000256" key="3">
    <source>
        <dbReference type="RuleBase" id="RU000363"/>
    </source>
</evidence>
<dbReference type="PRINTS" id="PR00081">
    <property type="entry name" value="GDHRDH"/>
</dbReference>
<dbReference type="EMBL" id="CAJFDI010000003">
    <property type="protein sequence ID" value="CAD5222180.1"/>
    <property type="molecule type" value="Genomic_DNA"/>
</dbReference>
<organism evidence="6 8">
    <name type="scientific">Bursaphelenchus xylophilus</name>
    <name type="common">Pinewood nematode worm</name>
    <name type="synonym">Aphelenchoides xylophilus</name>
    <dbReference type="NCBI Taxonomy" id="6326"/>
    <lineage>
        <taxon>Eukaryota</taxon>
        <taxon>Metazoa</taxon>
        <taxon>Ecdysozoa</taxon>
        <taxon>Nematoda</taxon>
        <taxon>Chromadorea</taxon>
        <taxon>Rhabditida</taxon>
        <taxon>Tylenchina</taxon>
        <taxon>Tylenchomorpha</taxon>
        <taxon>Aphelenchoidea</taxon>
        <taxon>Aphelenchoididae</taxon>
        <taxon>Bursaphelenchus</taxon>
    </lineage>
</organism>
<reference evidence="8" key="1">
    <citation type="submission" date="2016-11" db="UniProtKB">
        <authorList>
            <consortium name="WormBaseParasite"/>
        </authorList>
    </citation>
    <scope>IDENTIFICATION</scope>
</reference>
<keyword evidence="2" id="KW-0560">Oxidoreductase</keyword>
<dbReference type="Gene3D" id="3.40.50.720">
    <property type="entry name" value="NAD(P)-binding Rossmann-like Domain"/>
    <property type="match status" value="1"/>
</dbReference>
<dbReference type="PANTHER" id="PTHR43544">
    <property type="entry name" value="SHORT-CHAIN DEHYDROGENASE/REDUCTASE"/>
    <property type="match status" value="1"/>
</dbReference>
<keyword evidence="1" id="KW-0521">NADP</keyword>
<dbReference type="PRINTS" id="PR00080">
    <property type="entry name" value="SDRFAMILY"/>
</dbReference>